<protein>
    <submittedName>
        <fullName evidence="3">Putative glutathione transferase</fullName>
        <ecNumber evidence="3">2.5.1.18</ecNumber>
    </submittedName>
</protein>
<dbReference type="Pfam" id="PF14303">
    <property type="entry name" value="NAM-associated"/>
    <property type="match status" value="1"/>
</dbReference>
<reference evidence="3 4" key="1">
    <citation type="journal article" date="2018" name="Nat. Genet.">
        <title>The Rosa genome provides new insights in the design of modern roses.</title>
        <authorList>
            <person name="Bendahmane M."/>
        </authorList>
    </citation>
    <scope>NUCLEOTIDE SEQUENCE [LARGE SCALE GENOMIC DNA]</scope>
    <source>
        <strain evidence="4">cv. Old Blush</strain>
    </source>
</reference>
<keyword evidence="3" id="KW-0808">Transferase</keyword>
<dbReference type="GO" id="GO:0004364">
    <property type="term" value="F:glutathione transferase activity"/>
    <property type="evidence" value="ECO:0007669"/>
    <property type="project" value="UniProtKB-EC"/>
</dbReference>
<dbReference type="EMBL" id="PDCK01000044">
    <property type="protein sequence ID" value="PRQ23378.1"/>
    <property type="molecule type" value="Genomic_DNA"/>
</dbReference>
<comment type="caution">
    <text evidence="3">The sequence shown here is derived from an EMBL/GenBank/DDBJ whole genome shotgun (WGS) entry which is preliminary data.</text>
</comment>
<evidence type="ECO:0000259" key="2">
    <source>
        <dbReference type="Pfam" id="PF14303"/>
    </source>
</evidence>
<name>A0A2P6PN64_ROSCH</name>
<feature type="compositionally biased region" description="Low complexity" evidence="1">
    <location>
        <begin position="280"/>
        <end position="292"/>
    </location>
</feature>
<dbReference type="EC" id="2.5.1.18" evidence="3"/>
<proteinExistence type="predicted"/>
<dbReference type="AlphaFoldDB" id="A0A2P6PN64"/>
<evidence type="ECO:0000313" key="4">
    <source>
        <dbReference type="Proteomes" id="UP000238479"/>
    </source>
</evidence>
<dbReference type="Proteomes" id="UP000238479">
    <property type="component" value="Chromosome 6"/>
</dbReference>
<accession>A0A2P6PN64</accession>
<dbReference type="PANTHER" id="PTHR45023">
    <property type="match status" value="1"/>
</dbReference>
<sequence length="309" mass="35349">MENSEKTIRGLAFSGPEDDALCKAFLYVSQDSAIGSGQTKVVFWRRIHAKWEELYVAETGLAPKRVPGSLRARFKAIKTQCTKYAARVTETKRRRISGFTEADIMEQANISFKNKEKTVFAHHHCWRYLKDAITWKIPAGTDNNSLYGNSSSQFTETEETHTSLDGDGDEEPPVSIPATNPNQRPIGKKAAKRKIIEEGQASDMAQELRRYNNIMEAEAIRKKEKDKHMIRVFQESARREEEKADLEYLKIDTTYMPPEQREFFEHKKTEIYNKMRFRGSDSSSSGNPSVTSDFDTSSEYHVDPNPGPY</sequence>
<dbReference type="InterPro" id="IPR029466">
    <property type="entry name" value="NAM-associated_C"/>
</dbReference>
<dbReference type="OMA" id="YNNIMEA"/>
<keyword evidence="4" id="KW-1185">Reference proteome</keyword>
<gene>
    <name evidence="3" type="ORF">RchiOBHm_Chr6g0260681</name>
</gene>
<feature type="domain" description="No apical meristem-associated C-terminal" evidence="2">
    <location>
        <begin position="120"/>
        <end position="271"/>
    </location>
</feature>
<feature type="region of interest" description="Disordered" evidence="1">
    <location>
        <begin position="147"/>
        <end position="189"/>
    </location>
</feature>
<dbReference type="PANTHER" id="PTHR45023:SF4">
    <property type="entry name" value="GLYCINE-RICH PROTEIN-RELATED"/>
    <property type="match status" value="1"/>
</dbReference>
<dbReference type="OrthoDB" id="2507178at2759"/>
<evidence type="ECO:0000313" key="3">
    <source>
        <dbReference type="EMBL" id="PRQ23378.1"/>
    </source>
</evidence>
<dbReference type="STRING" id="74649.A0A2P6PN64"/>
<evidence type="ECO:0000256" key="1">
    <source>
        <dbReference type="SAM" id="MobiDB-lite"/>
    </source>
</evidence>
<dbReference type="Gramene" id="PRQ23378">
    <property type="protein sequence ID" value="PRQ23378"/>
    <property type="gene ID" value="RchiOBHm_Chr6g0260681"/>
</dbReference>
<organism evidence="3 4">
    <name type="scientific">Rosa chinensis</name>
    <name type="common">China rose</name>
    <dbReference type="NCBI Taxonomy" id="74649"/>
    <lineage>
        <taxon>Eukaryota</taxon>
        <taxon>Viridiplantae</taxon>
        <taxon>Streptophyta</taxon>
        <taxon>Embryophyta</taxon>
        <taxon>Tracheophyta</taxon>
        <taxon>Spermatophyta</taxon>
        <taxon>Magnoliopsida</taxon>
        <taxon>eudicotyledons</taxon>
        <taxon>Gunneridae</taxon>
        <taxon>Pentapetalae</taxon>
        <taxon>rosids</taxon>
        <taxon>fabids</taxon>
        <taxon>Rosales</taxon>
        <taxon>Rosaceae</taxon>
        <taxon>Rosoideae</taxon>
        <taxon>Rosoideae incertae sedis</taxon>
        <taxon>Rosa</taxon>
    </lineage>
</organism>
<feature type="region of interest" description="Disordered" evidence="1">
    <location>
        <begin position="275"/>
        <end position="309"/>
    </location>
</feature>